<feature type="compositionally biased region" description="Basic and acidic residues" evidence="1">
    <location>
        <begin position="93"/>
        <end position="112"/>
    </location>
</feature>
<organism evidence="2 3">
    <name type="scientific">Nesidiocoris tenuis</name>
    <dbReference type="NCBI Taxonomy" id="355587"/>
    <lineage>
        <taxon>Eukaryota</taxon>
        <taxon>Metazoa</taxon>
        <taxon>Ecdysozoa</taxon>
        <taxon>Arthropoda</taxon>
        <taxon>Hexapoda</taxon>
        <taxon>Insecta</taxon>
        <taxon>Pterygota</taxon>
        <taxon>Neoptera</taxon>
        <taxon>Paraneoptera</taxon>
        <taxon>Hemiptera</taxon>
        <taxon>Heteroptera</taxon>
        <taxon>Panheteroptera</taxon>
        <taxon>Cimicomorpha</taxon>
        <taxon>Miridae</taxon>
        <taxon>Dicyphina</taxon>
        <taxon>Nesidiocoris</taxon>
    </lineage>
</organism>
<protein>
    <submittedName>
        <fullName evidence="2">Uncharacterized protein</fullName>
    </submittedName>
</protein>
<dbReference type="Proteomes" id="UP000479000">
    <property type="component" value="Unassembled WGS sequence"/>
</dbReference>
<evidence type="ECO:0000313" key="3">
    <source>
        <dbReference type="Proteomes" id="UP000479000"/>
    </source>
</evidence>
<gene>
    <name evidence="2" type="ORF">NTEN_LOCUS10541</name>
</gene>
<keyword evidence="3" id="KW-1185">Reference proteome</keyword>
<feature type="region of interest" description="Disordered" evidence="1">
    <location>
        <begin position="90"/>
        <end position="122"/>
    </location>
</feature>
<feature type="compositionally biased region" description="Low complexity" evidence="1">
    <location>
        <begin position="25"/>
        <end position="40"/>
    </location>
</feature>
<dbReference type="AlphaFoldDB" id="A0A6H5GM77"/>
<feature type="region of interest" description="Disordered" evidence="1">
    <location>
        <begin position="1"/>
        <end position="40"/>
    </location>
</feature>
<accession>A0A6H5GM77</accession>
<sequence length="205" mass="22693">MPRRPTGAQQVIAPVGSAPAMGLTSGSSNQDSSSQCPSQLLLSRPEMKRLGNFEWYVTKHAKRPCSKLGNYASAALKKWIDPDVYGVRRSNRARKEPDRLNTGDSDSSEKTKKSPKKSNIKTGLKLIHQDGGNLSISVGTRIPHMTARLIKNVKSLLEVNRLDGESLLQHQLLGQLQRNQLLEPDRVLTPILPSRAMNLTIIEHD</sequence>
<evidence type="ECO:0000313" key="2">
    <source>
        <dbReference type="EMBL" id="CAB0005064.1"/>
    </source>
</evidence>
<dbReference type="EMBL" id="CADCXU010015855">
    <property type="protein sequence ID" value="CAB0005064.1"/>
    <property type="molecule type" value="Genomic_DNA"/>
</dbReference>
<dbReference type="OrthoDB" id="5857104at2759"/>
<name>A0A6H5GM77_9HEMI</name>
<proteinExistence type="predicted"/>
<feature type="non-terminal residue" evidence="2">
    <location>
        <position position="205"/>
    </location>
</feature>
<evidence type="ECO:0000256" key="1">
    <source>
        <dbReference type="SAM" id="MobiDB-lite"/>
    </source>
</evidence>
<reference evidence="2 3" key="1">
    <citation type="submission" date="2020-02" db="EMBL/GenBank/DDBJ databases">
        <authorList>
            <person name="Ferguson B K."/>
        </authorList>
    </citation>
    <scope>NUCLEOTIDE SEQUENCE [LARGE SCALE GENOMIC DNA]</scope>
</reference>